<reference evidence="3 4" key="1">
    <citation type="submission" date="2020-08" db="EMBL/GenBank/DDBJ databases">
        <title>Genomic Encyclopedia of Type Strains, Phase IV (KMG-IV): sequencing the most valuable type-strain genomes for metagenomic binning, comparative biology and taxonomic classification.</title>
        <authorList>
            <person name="Goeker M."/>
        </authorList>
    </citation>
    <scope>NUCLEOTIDE SEQUENCE [LARGE SCALE GENOMIC DNA]</scope>
    <source>
        <strain evidence="3 4">DSM 105074</strain>
    </source>
</reference>
<dbReference type="RefSeq" id="WP_184178407.1">
    <property type="nucleotide sequence ID" value="NZ_JACHGF010000012.1"/>
</dbReference>
<keyword evidence="4" id="KW-1185">Reference proteome</keyword>
<feature type="transmembrane region" description="Helical" evidence="1">
    <location>
        <begin position="244"/>
        <end position="261"/>
    </location>
</feature>
<protein>
    <recommendedName>
        <fullName evidence="2">DUF2157 domain-containing protein</fullName>
    </recommendedName>
</protein>
<evidence type="ECO:0000313" key="4">
    <source>
        <dbReference type="Proteomes" id="UP000557307"/>
    </source>
</evidence>
<feature type="transmembrane region" description="Helical" evidence="1">
    <location>
        <begin position="38"/>
        <end position="60"/>
    </location>
</feature>
<feature type="transmembrane region" description="Helical" evidence="1">
    <location>
        <begin position="268"/>
        <end position="288"/>
    </location>
</feature>
<sequence>MNVLTNILNEWQERQFVGPEQRQRLEARERSRPVSLFLFLRSLLSTGVLLLAAGLGIVIYQHIDTIGHDALLILLALLTAGCFYYAYRHRPPLSTAYVASPKPLADYVLLLGCTLFLVLEGYAQWRYQLFGTRYGLATLLPALLFLFCAYRFDHRGVLSMGLTALASWAGLTVTPLRVWATNDLSDPRLVLTALGVGTLLVGASYLLERRAIKPHFSYTYWLLGGNLFLVAALAGVFAWEASTLLYALGLAAGCAAAYFYARRSQSFLFLLMAVVYGYVGFTYLLFRVMPEELWAFFGLLYVVASAVGVLWFFLNYKKILSLTPPPHETIP</sequence>
<feature type="transmembrane region" description="Helical" evidence="1">
    <location>
        <begin position="131"/>
        <end position="150"/>
    </location>
</feature>
<feature type="transmembrane region" description="Helical" evidence="1">
    <location>
        <begin position="107"/>
        <end position="125"/>
    </location>
</feature>
<keyword evidence="1" id="KW-0472">Membrane</keyword>
<feature type="transmembrane region" description="Helical" evidence="1">
    <location>
        <begin position="294"/>
        <end position="314"/>
    </location>
</feature>
<keyword evidence="1" id="KW-0812">Transmembrane</keyword>
<accession>A0A840TZ30</accession>
<keyword evidence="1" id="KW-1133">Transmembrane helix</keyword>
<name>A0A840TZ30_9BACT</name>
<dbReference type="InterPro" id="IPR018677">
    <property type="entry name" value="DUF2157"/>
</dbReference>
<comment type="caution">
    <text evidence="3">The sequence shown here is derived from an EMBL/GenBank/DDBJ whole genome shotgun (WGS) entry which is preliminary data.</text>
</comment>
<feature type="transmembrane region" description="Helical" evidence="1">
    <location>
        <begin position="188"/>
        <end position="207"/>
    </location>
</feature>
<dbReference type="AlphaFoldDB" id="A0A840TZ30"/>
<feature type="domain" description="DUF2157" evidence="2">
    <location>
        <begin position="10"/>
        <end position="156"/>
    </location>
</feature>
<dbReference type="EMBL" id="JACHGF010000012">
    <property type="protein sequence ID" value="MBB5286862.1"/>
    <property type="molecule type" value="Genomic_DNA"/>
</dbReference>
<evidence type="ECO:0000256" key="1">
    <source>
        <dbReference type="SAM" id="Phobius"/>
    </source>
</evidence>
<evidence type="ECO:0000259" key="2">
    <source>
        <dbReference type="Pfam" id="PF09925"/>
    </source>
</evidence>
<dbReference type="Pfam" id="PF09925">
    <property type="entry name" value="DUF2157"/>
    <property type="match status" value="1"/>
</dbReference>
<evidence type="ECO:0000313" key="3">
    <source>
        <dbReference type="EMBL" id="MBB5286862.1"/>
    </source>
</evidence>
<feature type="transmembrane region" description="Helical" evidence="1">
    <location>
        <begin position="219"/>
        <end position="238"/>
    </location>
</feature>
<organism evidence="3 4">
    <name type="scientific">Rhabdobacter roseus</name>
    <dbReference type="NCBI Taxonomy" id="1655419"/>
    <lineage>
        <taxon>Bacteria</taxon>
        <taxon>Pseudomonadati</taxon>
        <taxon>Bacteroidota</taxon>
        <taxon>Cytophagia</taxon>
        <taxon>Cytophagales</taxon>
        <taxon>Cytophagaceae</taxon>
        <taxon>Rhabdobacter</taxon>
    </lineage>
</organism>
<gene>
    <name evidence="3" type="ORF">HNQ92_005024</name>
</gene>
<feature type="transmembrane region" description="Helical" evidence="1">
    <location>
        <begin position="157"/>
        <end position="176"/>
    </location>
</feature>
<dbReference type="Proteomes" id="UP000557307">
    <property type="component" value="Unassembled WGS sequence"/>
</dbReference>
<feature type="transmembrane region" description="Helical" evidence="1">
    <location>
        <begin position="66"/>
        <end position="87"/>
    </location>
</feature>
<proteinExistence type="predicted"/>